<dbReference type="KEGG" id="bcai:K788_0002034"/>
<proteinExistence type="predicted"/>
<name>A0A0P0RQ62_9BURK</name>
<geneLocation type="plasmid" evidence="2"/>
<gene>
    <name evidence="1" type="ORF">K788_0002034</name>
</gene>
<protein>
    <submittedName>
        <fullName evidence="1">Uncharacterized protein</fullName>
    </submittedName>
</protein>
<organism evidence="1 2">
    <name type="scientific">Paraburkholderia caribensis MBA4</name>
    <dbReference type="NCBI Taxonomy" id="1323664"/>
    <lineage>
        <taxon>Bacteria</taxon>
        <taxon>Pseudomonadati</taxon>
        <taxon>Pseudomonadota</taxon>
        <taxon>Betaproteobacteria</taxon>
        <taxon>Burkholderiales</taxon>
        <taxon>Burkholderiaceae</taxon>
        <taxon>Paraburkholderia</taxon>
    </lineage>
</organism>
<dbReference type="Proteomes" id="UP000019146">
    <property type="component" value="Plasmid unnamed"/>
</dbReference>
<dbReference type="GeneID" id="69974534"/>
<reference evidence="1 2" key="1">
    <citation type="journal article" date="2014" name="Genome Announc.">
        <title>Draft Genome Sequence of the Haloacid-Degrading Burkholderia caribensis Strain MBA4.</title>
        <authorList>
            <person name="Pan Y."/>
            <person name="Kong K.F."/>
            <person name="Tsang J.S."/>
        </authorList>
    </citation>
    <scope>NUCLEOTIDE SEQUENCE [LARGE SCALE GENOMIC DNA]</scope>
    <source>
        <strain evidence="1 2">MBA4</strain>
        <plasmid evidence="2">Plasmid</plasmid>
    </source>
</reference>
<keyword evidence="1" id="KW-0614">Plasmid</keyword>
<dbReference type="AlphaFoldDB" id="A0A0P0RQ62"/>
<sequence length="176" mass="18819">MCAICNFKIEFGIGHPSGLSVAVATRKAIEAGQIVPIEASEGALSAARTRMSAIDALNLLQARIEGAHADDELMSLPDFYVLLIENETWGFFHATTTGFDPDIVPGMPDLTTTDEATRSSVIVTSEAGLRAWLDGRIKTEDALRDLIFVVDAPDAQVTPLTDMLLCAGSAVIDDVR</sequence>
<accession>A0A0P0RQ62</accession>
<dbReference type="EMBL" id="CP012748">
    <property type="protein sequence ID" value="ALL71143.1"/>
    <property type="molecule type" value="Genomic_DNA"/>
</dbReference>
<dbReference type="RefSeq" id="WP_035992867.1">
    <property type="nucleotide sequence ID" value="NZ_CP012748.1"/>
</dbReference>
<evidence type="ECO:0000313" key="2">
    <source>
        <dbReference type="Proteomes" id="UP000019146"/>
    </source>
</evidence>
<evidence type="ECO:0000313" key="1">
    <source>
        <dbReference type="EMBL" id="ALL71143.1"/>
    </source>
</evidence>